<dbReference type="EMBL" id="DMAN01000316">
    <property type="protein sequence ID" value="HAE28317.1"/>
    <property type="molecule type" value="Genomic_DNA"/>
</dbReference>
<dbReference type="InterPro" id="IPR029063">
    <property type="entry name" value="SAM-dependent_MTases_sf"/>
</dbReference>
<dbReference type="Gene3D" id="3.40.50.150">
    <property type="entry name" value="Vaccinia Virus protein VP39"/>
    <property type="match status" value="1"/>
</dbReference>
<evidence type="ECO:0000313" key="6">
    <source>
        <dbReference type="Proteomes" id="UP000259610"/>
    </source>
</evidence>
<accession>A0A3B9H0T8</accession>
<evidence type="ECO:0000256" key="4">
    <source>
        <dbReference type="SAM" id="MobiDB-lite"/>
    </source>
</evidence>
<dbReference type="GO" id="GO:0010420">
    <property type="term" value="F:polyprenyldihydroxybenzoate methyltransferase activity"/>
    <property type="evidence" value="ECO:0007669"/>
    <property type="project" value="TreeGrafter"/>
</dbReference>
<dbReference type="PANTHER" id="PTHR43464:SF19">
    <property type="entry name" value="UBIQUINONE BIOSYNTHESIS O-METHYLTRANSFERASE, MITOCHONDRIAL"/>
    <property type="match status" value="1"/>
</dbReference>
<organism evidence="5 6">
    <name type="scientific">Hyphomonas adhaerens</name>
    <dbReference type="NCBI Taxonomy" id="81029"/>
    <lineage>
        <taxon>Bacteria</taxon>
        <taxon>Pseudomonadati</taxon>
        <taxon>Pseudomonadota</taxon>
        <taxon>Alphaproteobacteria</taxon>
        <taxon>Hyphomonadales</taxon>
        <taxon>Hyphomonadaceae</taxon>
        <taxon>Hyphomonas</taxon>
    </lineage>
</organism>
<sequence>MVKTIEGSLGAPRTPSIDPDEVEKFSSIAAEWWDPKGKFRPLHRFNPVRLRFIRETAERHFGIDPGKVMPLEGLRLLDIGCGGGLVCEPMARLG</sequence>
<dbReference type="SUPFAM" id="SSF53335">
    <property type="entry name" value="S-adenosyl-L-methionine-dependent methyltransferases"/>
    <property type="match status" value="1"/>
</dbReference>
<evidence type="ECO:0000256" key="1">
    <source>
        <dbReference type="ARBA" id="ARBA00022603"/>
    </source>
</evidence>
<keyword evidence="2 5" id="KW-0808">Transferase</keyword>
<feature type="region of interest" description="Disordered" evidence="4">
    <location>
        <begin position="1"/>
        <end position="20"/>
    </location>
</feature>
<protein>
    <submittedName>
        <fullName evidence="5">Bifunctional 3-demethylubiquinol 3-O-methyltransferase/2-polyprenyl-6-hydroxyphenol methylase</fullName>
    </submittedName>
</protein>
<dbReference type="AlphaFoldDB" id="A0A3B9H0T8"/>
<evidence type="ECO:0000256" key="3">
    <source>
        <dbReference type="ARBA" id="ARBA00022691"/>
    </source>
</evidence>
<evidence type="ECO:0000313" key="5">
    <source>
        <dbReference type="EMBL" id="HAE28317.1"/>
    </source>
</evidence>
<reference evidence="5 6" key="1">
    <citation type="journal article" date="2018" name="Nat. Biotechnol.">
        <title>A standardized bacterial taxonomy based on genome phylogeny substantially revises the tree of life.</title>
        <authorList>
            <person name="Parks D.H."/>
            <person name="Chuvochina M."/>
            <person name="Waite D.W."/>
            <person name="Rinke C."/>
            <person name="Skarshewski A."/>
            <person name="Chaumeil P.A."/>
            <person name="Hugenholtz P."/>
        </authorList>
    </citation>
    <scope>NUCLEOTIDE SEQUENCE [LARGE SCALE GENOMIC DNA]</scope>
    <source>
        <strain evidence="5">UBA8733</strain>
    </source>
</reference>
<comment type="caution">
    <text evidence="5">The sequence shown here is derived from an EMBL/GenBank/DDBJ whole genome shotgun (WGS) entry which is preliminary data.</text>
</comment>
<evidence type="ECO:0000256" key="2">
    <source>
        <dbReference type="ARBA" id="ARBA00022679"/>
    </source>
</evidence>
<dbReference type="Proteomes" id="UP000259610">
    <property type="component" value="Unassembled WGS sequence"/>
</dbReference>
<feature type="non-terminal residue" evidence="5">
    <location>
        <position position="94"/>
    </location>
</feature>
<name>A0A3B9H0T8_9PROT</name>
<keyword evidence="1 5" id="KW-0489">Methyltransferase</keyword>
<gene>
    <name evidence="5" type="ORF">DCG58_14230</name>
</gene>
<dbReference type="GO" id="GO:0032259">
    <property type="term" value="P:methylation"/>
    <property type="evidence" value="ECO:0007669"/>
    <property type="project" value="UniProtKB-KW"/>
</dbReference>
<dbReference type="PANTHER" id="PTHR43464">
    <property type="entry name" value="METHYLTRANSFERASE"/>
    <property type="match status" value="1"/>
</dbReference>
<keyword evidence="3" id="KW-0949">S-adenosyl-L-methionine</keyword>
<proteinExistence type="predicted"/>